<dbReference type="InterPro" id="IPR023614">
    <property type="entry name" value="Porin_dom_sf"/>
</dbReference>
<proteinExistence type="predicted"/>
<dbReference type="PANTHER" id="PTHR34501">
    <property type="entry name" value="PROTEIN YDDL-RELATED"/>
    <property type="match status" value="1"/>
</dbReference>
<dbReference type="EMBL" id="QJJS01000022">
    <property type="protein sequence ID" value="PXW92851.1"/>
    <property type="molecule type" value="Genomic_DNA"/>
</dbReference>
<dbReference type="GO" id="GO:0009279">
    <property type="term" value="C:cell outer membrane"/>
    <property type="evidence" value="ECO:0007669"/>
    <property type="project" value="UniProtKB-SubCell"/>
</dbReference>
<keyword evidence="7" id="KW-0406">Ion transport</keyword>
<evidence type="ECO:0000313" key="14">
    <source>
        <dbReference type="Proteomes" id="UP000247811"/>
    </source>
</evidence>
<organism evidence="13 14">
    <name type="scientific">Sphaerotilus hippei</name>
    <dbReference type="NCBI Taxonomy" id="744406"/>
    <lineage>
        <taxon>Bacteria</taxon>
        <taxon>Pseudomonadati</taxon>
        <taxon>Pseudomonadota</taxon>
        <taxon>Betaproteobacteria</taxon>
        <taxon>Burkholderiales</taxon>
        <taxon>Sphaerotilaceae</taxon>
        <taxon>Sphaerotilus</taxon>
    </lineage>
</organism>
<keyword evidence="14" id="KW-1185">Reference proteome</keyword>
<evidence type="ECO:0000256" key="4">
    <source>
        <dbReference type="ARBA" id="ARBA00022452"/>
    </source>
</evidence>
<dbReference type="Gene3D" id="2.40.160.10">
    <property type="entry name" value="Porin"/>
    <property type="match status" value="1"/>
</dbReference>
<sequence length="335" mass="35059">MLFSHQKLIAAAALAALAGSASAQTVSLYGLVDMSVGSFQAAGESKLKAAENGKMTTSHIGFAGTEDLGGGLKAKFALESFLRADTGKSARFDTDAFWARKAIVGLESATLGSLTLGRNTTPLFVSTVSYNAFGDSYGFSPSVRHYFVGALYGDSGWSNSALYTSPTWGGFSASALVNAGEGATGATGRNTSASVKYAIAGLSTMLTYQQVKNGVAVYPAGFEAQTTTQLNASYDFGVAKLFGQYGQVETDATVDVETRLFQVGASVPVGSGALLLSHGQAREEKGAATVTRKTTSFGYDHKLSRRSDVYAVYMNDKKTSLSSGNTFAVGLRHRF</sequence>
<evidence type="ECO:0000256" key="10">
    <source>
        <dbReference type="ARBA" id="ARBA00023237"/>
    </source>
</evidence>
<keyword evidence="10" id="KW-0998">Cell outer membrane</keyword>
<evidence type="ECO:0000256" key="7">
    <source>
        <dbReference type="ARBA" id="ARBA00023065"/>
    </source>
</evidence>
<comment type="subcellular location">
    <subcellularLocation>
        <location evidence="1">Cell outer membrane</location>
        <topology evidence="1">Multi-pass membrane protein</topology>
    </subcellularLocation>
</comment>
<evidence type="ECO:0000256" key="3">
    <source>
        <dbReference type="ARBA" id="ARBA00022448"/>
    </source>
</evidence>
<evidence type="ECO:0000256" key="8">
    <source>
        <dbReference type="ARBA" id="ARBA00023114"/>
    </source>
</evidence>
<evidence type="ECO:0000313" key="13">
    <source>
        <dbReference type="EMBL" id="PXW92851.1"/>
    </source>
</evidence>
<dbReference type="InterPro" id="IPR050298">
    <property type="entry name" value="Gram-neg_bact_OMP"/>
</dbReference>
<comment type="subunit">
    <text evidence="2">Homotrimer.</text>
</comment>
<dbReference type="Proteomes" id="UP000247811">
    <property type="component" value="Unassembled WGS sequence"/>
</dbReference>
<evidence type="ECO:0000256" key="5">
    <source>
        <dbReference type="ARBA" id="ARBA00022692"/>
    </source>
</evidence>
<evidence type="ECO:0000256" key="6">
    <source>
        <dbReference type="ARBA" id="ARBA00022729"/>
    </source>
</evidence>
<keyword evidence="6 11" id="KW-0732">Signal</keyword>
<dbReference type="SUPFAM" id="SSF56935">
    <property type="entry name" value="Porins"/>
    <property type="match status" value="1"/>
</dbReference>
<keyword evidence="9" id="KW-0472">Membrane</keyword>
<dbReference type="InterPro" id="IPR033900">
    <property type="entry name" value="Gram_neg_porin_domain"/>
</dbReference>
<comment type="caution">
    <text evidence="13">The sequence shown here is derived from an EMBL/GenBank/DDBJ whole genome shotgun (WGS) entry which is preliminary data.</text>
</comment>
<dbReference type="RefSeq" id="WP_110402225.1">
    <property type="nucleotide sequence ID" value="NZ_QJJS01000022.1"/>
</dbReference>
<protein>
    <submittedName>
        <fullName evidence="13">Putative porin</fullName>
    </submittedName>
</protein>
<name>A0A318GVF3_9BURK</name>
<keyword evidence="8" id="KW-0626">Porin</keyword>
<gene>
    <name evidence="13" type="ORF">C7444_12226</name>
</gene>
<evidence type="ECO:0000256" key="9">
    <source>
        <dbReference type="ARBA" id="ARBA00023136"/>
    </source>
</evidence>
<evidence type="ECO:0000256" key="1">
    <source>
        <dbReference type="ARBA" id="ARBA00004571"/>
    </source>
</evidence>
<feature type="chain" id="PRO_5016401868" evidence="11">
    <location>
        <begin position="24"/>
        <end position="335"/>
    </location>
</feature>
<dbReference type="PANTHER" id="PTHR34501:SF9">
    <property type="entry name" value="MAJOR OUTER MEMBRANE PROTEIN P.IA"/>
    <property type="match status" value="1"/>
</dbReference>
<dbReference type="CDD" id="cd00342">
    <property type="entry name" value="gram_neg_porins"/>
    <property type="match status" value="1"/>
</dbReference>
<keyword evidence="4" id="KW-1134">Transmembrane beta strand</keyword>
<feature type="signal peptide" evidence="11">
    <location>
        <begin position="1"/>
        <end position="23"/>
    </location>
</feature>
<keyword evidence="3" id="KW-0813">Transport</keyword>
<dbReference type="GO" id="GO:0015288">
    <property type="term" value="F:porin activity"/>
    <property type="evidence" value="ECO:0007669"/>
    <property type="project" value="UniProtKB-KW"/>
</dbReference>
<dbReference type="Pfam" id="PF13609">
    <property type="entry name" value="Porin_4"/>
    <property type="match status" value="1"/>
</dbReference>
<evidence type="ECO:0000256" key="2">
    <source>
        <dbReference type="ARBA" id="ARBA00011233"/>
    </source>
</evidence>
<accession>A0A318GVF3</accession>
<feature type="domain" description="Porin" evidence="12">
    <location>
        <begin position="10"/>
        <end position="317"/>
    </location>
</feature>
<dbReference type="GO" id="GO:0006811">
    <property type="term" value="P:monoatomic ion transport"/>
    <property type="evidence" value="ECO:0007669"/>
    <property type="project" value="UniProtKB-KW"/>
</dbReference>
<dbReference type="OrthoDB" id="6975458at2"/>
<reference evidence="13 14" key="1">
    <citation type="submission" date="2018-05" db="EMBL/GenBank/DDBJ databases">
        <title>Genomic Encyclopedia of Type Strains, Phase IV (KMG-IV): sequencing the most valuable type-strain genomes for metagenomic binning, comparative biology and taxonomic classification.</title>
        <authorList>
            <person name="Goeker M."/>
        </authorList>
    </citation>
    <scope>NUCLEOTIDE SEQUENCE [LARGE SCALE GENOMIC DNA]</scope>
    <source>
        <strain evidence="13 14">DSM 566</strain>
    </source>
</reference>
<dbReference type="AlphaFoldDB" id="A0A318GVF3"/>
<dbReference type="GO" id="GO:0046930">
    <property type="term" value="C:pore complex"/>
    <property type="evidence" value="ECO:0007669"/>
    <property type="project" value="UniProtKB-KW"/>
</dbReference>
<keyword evidence="5" id="KW-0812">Transmembrane</keyword>
<evidence type="ECO:0000256" key="11">
    <source>
        <dbReference type="SAM" id="SignalP"/>
    </source>
</evidence>
<evidence type="ECO:0000259" key="12">
    <source>
        <dbReference type="Pfam" id="PF13609"/>
    </source>
</evidence>